<evidence type="ECO:0000256" key="10">
    <source>
        <dbReference type="PIRSR" id="PIRSR606262-1"/>
    </source>
</evidence>
<evidence type="ECO:0000259" key="14">
    <source>
        <dbReference type="PROSITE" id="PS51747"/>
    </source>
</evidence>
<dbReference type="PANTHER" id="PTHR11644:SF2">
    <property type="entry name" value="CYTIDINE DEAMINASE"/>
    <property type="match status" value="1"/>
</dbReference>
<evidence type="ECO:0000256" key="7">
    <source>
        <dbReference type="ARBA" id="ARBA00022833"/>
    </source>
</evidence>
<dbReference type="SUPFAM" id="SSF53927">
    <property type="entry name" value="Cytidine deaminase-like"/>
    <property type="match status" value="1"/>
</dbReference>
<organism evidence="15 16">
    <name type="scientific">Anas zonorhyncha</name>
    <name type="common">Eastern spot-billed duck</name>
    <dbReference type="NCBI Taxonomy" id="75864"/>
    <lineage>
        <taxon>Eukaryota</taxon>
        <taxon>Metazoa</taxon>
        <taxon>Chordata</taxon>
        <taxon>Craniata</taxon>
        <taxon>Vertebrata</taxon>
        <taxon>Euteleostomi</taxon>
        <taxon>Archelosauria</taxon>
        <taxon>Archosauria</taxon>
        <taxon>Dinosauria</taxon>
        <taxon>Saurischia</taxon>
        <taxon>Theropoda</taxon>
        <taxon>Coelurosauria</taxon>
        <taxon>Aves</taxon>
        <taxon>Neognathae</taxon>
        <taxon>Galloanserae</taxon>
        <taxon>Anseriformes</taxon>
        <taxon>Anatidae</taxon>
        <taxon>Anatinae</taxon>
        <taxon>Anas</taxon>
    </lineage>
</organism>
<dbReference type="InterPro" id="IPR016193">
    <property type="entry name" value="Cytidine_deaminase-like"/>
</dbReference>
<sequence>MGEDGHDGLVCSQFFFYYYFFLIFTPQESFTGRPPWAPVTGFLPGRKEKKAAVGKPLGGRKVKKKNKTPKHVEKEAEIRKGAKRGLRVPSASGSGMLRGTGRARAGRYPVGAGHPVPPPGKSLTRACGAGMEGSGGPQGERLQLLLRRCQEAKACAYCPYSRFPVGAALLTAGGEIFSGCNVENACYSLGVCAERTAIQKAISEGHTRFRAMAIASDMGTDFIVPCGACRQVMREFGKDWDVYLTKPDGTYIVKTLDELLPLSFGPEDLKKV</sequence>
<feature type="compositionally biased region" description="Basic residues" evidence="13">
    <location>
        <begin position="59"/>
        <end position="69"/>
    </location>
</feature>
<protein>
    <recommendedName>
        <fullName evidence="4">cytidine deaminase</fullName>
        <ecNumber evidence="4">3.5.4.5</ecNumber>
    </recommendedName>
    <alternativeName>
        <fullName evidence="8">Cytidine aminohydrolase</fullName>
    </alternativeName>
</protein>
<feature type="region of interest" description="Disordered" evidence="13">
    <location>
        <begin position="59"/>
        <end position="101"/>
    </location>
</feature>
<dbReference type="InterPro" id="IPR016192">
    <property type="entry name" value="APOBEC/CMP_deaminase_Zn-bd"/>
</dbReference>
<reference evidence="15" key="1">
    <citation type="submission" date="2025-08" db="UniProtKB">
        <authorList>
            <consortium name="Ensembl"/>
        </authorList>
    </citation>
    <scope>IDENTIFICATION</scope>
</reference>
<dbReference type="GO" id="GO:0005829">
    <property type="term" value="C:cytosol"/>
    <property type="evidence" value="ECO:0007669"/>
    <property type="project" value="TreeGrafter"/>
</dbReference>
<dbReference type="FunFam" id="3.40.140.10:FF:000008">
    <property type="entry name" value="Cytidine deaminase"/>
    <property type="match status" value="1"/>
</dbReference>
<evidence type="ECO:0000256" key="13">
    <source>
        <dbReference type="SAM" id="MobiDB-lite"/>
    </source>
</evidence>
<evidence type="ECO:0000256" key="12">
    <source>
        <dbReference type="PIRSR" id="PIRSR606262-3"/>
    </source>
</evidence>
<dbReference type="PROSITE" id="PS51747">
    <property type="entry name" value="CYT_DCMP_DEAMINASES_2"/>
    <property type="match status" value="1"/>
</dbReference>
<evidence type="ECO:0000256" key="4">
    <source>
        <dbReference type="ARBA" id="ARBA00012783"/>
    </source>
</evidence>
<dbReference type="InterPro" id="IPR050202">
    <property type="entry name" value="Cyt/Deoxycyt_deaminase"/>
</dbReference>
<feature type="binding site" evidence="12">
    <location>
        <position position="192"/>
    </location>
    <ligand>
        <name>Zn(2+)</name>
        <dbReference type="ChEBI" id="CHEBI:29105"/>
        <note>catalytic</note>
    </ligand>
</feature>
<feature type="binding site" evidence="12">
    <location>
        <position position="226"/>
    </location>
    <ligand>
        <name>Zn(2+)</name>
        <dbReference type="ChEBI" id="CHEBI:29105"/>
        <note>catalytic</note>
    </ligand>
</feature>
<evidence type="ECO:0000256" key="6">
    <source>
        <dbReference type="ARBA" id="ARBA00022801"/>
    </source>
</evidence>
<evidence type="ECO:0000256" key="5">
    <source>
        <dbReference type="ARBA" id="ARBA00022723"/>
    </source>
</evidence>
<dbReference type="GO" id="GO:0055086">
    <property type="term" value="P:nucleobase-containing small molecule metabolic process"/>
    <property type="evidence" value="ECO:0007669"/>
    <property type="project" value="UniProtKB-ARBA"/>
</dbReference>
<feature type="active site" description="Proton donor" evidence="10">
    <location>
        <position position="194"/>
    </location>
</feature>
<feature type="binding site" evidence="12">
    <location>
        <position position="229"/>
    </location>
    <ligand>
        <name>Zn(2+)</name>
        <dbReference type="ChEBI" id="CHEBI:29105"/>
        <note>catalytic</note>
    </ligand>
</feature>
<dbReference type="GO" id="GO:0072527">
    <property type="term" value="P:pyrimidine-containing compound metabolic process"/>
    <property type="evidence" value="ECO:0007669"/>
    <property type="project" value="UniProtKB-ARBA"/>
</dbReference>
<dbReference type="PANTHER" id="PTHR11644">
    <property type="entry name" value="CYTIDINE DEAMINASE"/>
    <property type="match status" value="1"/>
</dbReference>
<feature type="compositionally biased region" description="Basic and acidic residues" evidence="13">
    <location>
        <begin position="70"/>
        <end position="80"/>
    </location>
</feature>
<evidence type="ECO:0000256" key="3">
    <source>
        <dbReference type="ARBA" id="ARBA00006576"/>
    </source>
</evidence>
<accession>A0A8B9V7X5</accession>
<comment type="catalytic activity">
    <reaction evidence="9">
        <text>cytidine + H2O + H(+) = uridine + NH4(+)</text>
        <dbReference type="Rhea" id="RHEA:16069"/>
        <dbReference type="ChEBI" id="CHEBI:15377"/>
        <dbReference type="ChEBI" id="CHEBI:15378"/>
        <dbReference type="ChEBI" id="CHEBI:16704"/>
        <dbReference type="ChEBI" id="CHEBI:17562"/>
        <dbReference type="ChEBI" id="CHEBI:28938"/>
        <dbReference type="EC" id="3.5.4.5"/>
    </reaction>
</comment>
<dbReference type="NCBIfam" id="TIGR01354">
    <property type="entry name" value="cyt_deam_tetra"/>
    <property type="match status" value="1"/>
</dbReference>
<evidence type="ECO:0000256" key="2">
    <source>
        <dbReference type="ARBA" id="ARBA00003949"/>
    </source>
</evidence>
<dbReference type="PROSITE" id="PS00903">
    <property type="entry name" value="CYT_DCMP_DEAMINASES_1"/>
    <property type="match status" value="1"/>
</dbReference>
<reference evidence="15" key="2">
    <citation type="submission" date="2025-09" db="UniProtKB">
        <authorList>
            <consortium name="Ensembl"/>
        </authorList>
    </citation>
    <scope>IDENTIFICATION</scope>
</reference>
<feature type="domain" description="CMP/dCMP-type deaminase" evidence="14">
    <location>
        <begin position="140"/>
        <end position="267"/>
    </location>
</feature>
<keyword evidence="7 12" id="KW-0862">Zinc</keyword>
<evidence type="ECO:0000256" key="1">
    <source>
        <dbReference type="ARBA" id="ARBA00001947"/>
    </source>
</evidence>
<keyword evidence="16" id="KW-1185">Reference proteome</keyword>
<comment type="function">
    <text evidence="2">This enzyme scavenges exogenous and endogenous cytidine and 2'-deoxycytidine for UMP synthesis.</text>
</comment>
<evidence type="ECO:0000256" key="8">
    <source>
        <dbReference type="ARBA" id="ARBA00032005"/>
    </source>
</evidence>
<comment type="cofactor">
    <cofactor evidence="1 12">
        <name>Zn(2+)</name>
        <dbReference type="ChEBI" id="CHEBI:29105"/>
    </cofactor>
</comment>
<comment type="similarity">
    <text evidence="3">Belongs to the cytidine and deoxycytidylate deaminase family.</text>
</comment>
<feature type="binding site" evidence="11">
    <location>
        <begin position="181"/>
        <end position="187"/>
    </location>
    <ligand>
        <name>substrate</name>
    </ligand>
</feature>
<keyword evidence="5 12" id="KW-0479">Metal-binding</keyword>
<dbReference type="EC" id="3.5.4.5" evidence="4"/>
<dbReference type="AlphaFoldDB" id="A0A8B9V7X5"/>
<evidence type="ECO:0000313" key="16">
    <source>
        <dbReference type="Proteomes" id="UP000694549"/>
    </source>
</evidence>
<evidence type="ECO:0000313" key="15">
    <source>
        <dbReference type="Ensembl" id="ENSAZOP00000018537.1"/>
    </source>
</evidence>
<dbReference type="GO" id="GO:0008270">
    <property type="term" value="F:zinc ion binding"/>
    <property type="evidence" value="ECO:0007669"/>
    <property type="project" value="InterPro"/>
</dbReference>
<dbReference type="NCBIfam" id="NF004064">
    <property type="entry name" value="PRK05578.1"/>
    <property type="match status" value="1"/>
</dbReference>
<name>A0A8B9V7X5_9AVES</name>
<dbReference type="Gene3D" id="3.40.140.10">
    <property type="entry name" value="Cytidine Deaminase, domain 2"/>
    <property type="match status" value="1"/>
</dbReference>
<dbReference type="CDD" id="cd01283">
    <property type="entry name" value="cytidine_deaminase"/>
    <property type="match status" value="1"/>
</dbReference>
<dbReference type="GO" id="GO:0042802">
    <property type="term" value="F:identical protein binding"/>
    <property type="evidence" value="ECO:0007669"/>
    <property type="project" value="UniProtKB-ARBA"/>
</dbReference>
<dbReference type="InterPro" id="IPR006262">
    <property type="entry name" value="Cyt_deam_tetra"/>
</dbReference>
<keyword evidence="6" id="KW-0378">Hydrolase</keyword>
<dbReference type="InterPro" id="IPR002125">
    <property type="entry name" value="CMP_dCMP_dom"/>
</dbReference>
<proteinExistence type="inferred from homology"/>
<evidence type="ECO:0000256" key="11">
    <source>
        <dbReference type="PIRSR" id="PIRSR606262-2"/>
    </source>
</evidence>
<dbReference type="Pfam" id="PF00383">
    <property type="entry name" value="dCMP_cyt_deam_1"/>
    <property type="match status" value="1"/>
</dbReference>
<evidence type="ECO:0000256" key="9">
    <source>
        <dbReference type="ARBA" id="ARBA00049558"/>
    </source>
</evidence>
<dbReference type="Proteomes" id="UP000694549">
    <property type="component" value="Unplaced"/>
</dbReference>
<dbReference type="GO" id="GO:0004126">
    <property type="term" value="F:cytidine deaminase activity"/>
    <property type="evidence" value="ECO:0007669"/>
    <property type="project" value="UniProtKB-EC"/>
</dbReference>
<dbReference type="Ensembl" id="ENSAZOT00000019915.1">
    <property type="protein sequence ID" value="ENSAZOP00000018537.1"/>
    <property type="gene ID" value="ENSAZOG00000012040.1"/>
</dbReference>